<protein>
    <recommendedName>
        <fullName evidence="1">Thiamine-monophosphate kinase</fullName>
        <shortName evidence="1">TMP kinase</shortName>
        <shortName evidence="1">Thiamine-phosphate kinase</shortName>
        <ecNumber evidence="1">2.7.4.16</ecNumber>
    </recommendedName>
</protein>
<dbReference type="HAMAP" id="MF_02128">
    <property type="entry name" value="TMP_kinase"/>
    <property type="match status" value="1"/>
</dbReference>
<dbReference type="UniPathway" id="UPA00060">
    <property type="reaction ID" value="UER00142"/>
</dbReference>
<evidence type="ECO:0000313" key="3">
    <source>
        <dbReference type="EMBL" id="KPK63263.1"/>
    </source>
</evidence>
<organism evidence="3 4">
    <name type="scientific">candidate division WOR_3 bacterium SM23_42</name>
    <dbReference type="NCBI Taxonomy" id="1703779"/>
    <lineage>
        <taxon>Bacteria</taxon>
        <taxon>Bacteria division WOR-3</taxon>
    </lineage>
</organism>
<dbReference type="PATRIC" id="fig|1703779.3.peg.2410"/>
<dbReference type="NCBIfam" id="TIGR01379">
    <property type="entry name" value="thiL"/>
    <property type="match status" value="1"/>
</dbReference>
<feature type="binding site" evidence="1">
    <location>
        <position position="211"/>
    </location>
    <ligand>
        <name>Mg(2+)</name>
        <dbReference type="ChEBI" id="CHEBI:18420"/>
        <label>3</label>
    </ligand>
</feature>
<dbReference type="PIRSF" id="PIRSF005303">
    <property type="entry name" value="Thiam_monoph_kin"/>
    <property type="match status" value="1"/>
</dbReference>
<dbReference type="GO" id="GO:0005524">
    <property type="term" value="F:ATP binding"/>
    <property type="evidence" value="ECO:0007669"/>
    <property type="project" value="UniProtKB-UniRule"/>
</dbReference>
<name>A0A0S8FRB8_UNCW3</name>
<dbReference type="CDD" id="cd02194">
    <property type="entry name" value="ThiL"/>
    <property type="match status" value="1"/>
</dbReference>
<reference evidence="3 4" key="1">
    <citation type="journal article" date="2015" name="Microbiome">
        <title>Genomic resolution of linkages in carbon, nitrogen, and sulfur cycling among widespread estuary sediment bacteria.</title>
        <authorList>
            <person name="Baker B.J."/>
            <person name="Lazar C.S."/>
            <person name="Teske A.P."/>
            <person name="Dick G.J."/>
        </authorList>
    </citation>
    <scope>NUCLEOTIDE SEQUENCE [LARGE SCALE GENOMIC DNA]</scope>
    <source>
        <strain evidence="3">SM23_42</strain>
    </source>
</reference>
<feature type="binding site" evidence="1">
    <location>
        <position position="46"/>
    </location>
    <ligand>
        <name>Mg(2+)</name>
        <dbReference type="ChEBI" id="CHEBI:18420"/>
        <label>4</label>
    </ligand>
</feature>
<dbReference type="Gene3D" id="3.90.650.10">
    <property type="entry name" value="PurM-like C-terminal domain"/>
    <property type="match status" value="1"/>
</dbReference>
<dbReference type="Proteomes" id="UP000051373">
    <property type="component" value="Unassembled WGS sequence"/>
</dbReference>
<feature type="binding site" evidence="1">
    <location>
        <position position="48"/>
    </location>
    <ligand>
        <name>Mg(2+)</name>
        <dbReference type="ChEBI" id="CHEBI:18420"/>
        <label>1</label>
    </ligand>
</feature>
<dbReference type="SUPFAM" id="SSF55326">
    <property type="entry name" value="PurM N-terminal domain-like"/>
    <property type="match status" value="1"/>
</dbReference>
<feature type="binding site" evidence="1">
    <location>
        <position position="148"/>
    </location>
    <ligand>
        <name>ATP</name>
        <dbReference type="ChEBI" id="CHEBI:30616"/>
    </ligand>
</feature>
<feature type="binding site" evidence="1">
    <location>
        <position position="213"/>
    </location>
    <ligand>
        <name>ATP</name>
        <dbReference type="ChEBI" id="CHEBI:30616"/>
    </ligand>
</feature>
<gene>
    <name evidence="1" type="primary">thiL</name>
    <name evidence="3" type="ORF">AMJ83_07890</name>
</gene>
<comment type="pathway">
    <text evidence="1">Cofactor biosynthesis; thiamine diphosphate biosynthesis; thiamine diphosphate from thiamine phosphate: step 1/1.</text>
</comment>
<feature type="binding site" evidence="1">
    <location>
        <position position="77"/>
    </location>
    <ligand>
        <name>Mg(2+)</name>
        <dbReference type="ChEBI" id="CHEBI:18420"/>
        <label>2</label>
    </ligand>
</feature>
<dbReference type="EMBL" id="LJUJ01000016">
    <property type="protein sequence ID" value="KPK63263.1"/>
    <property type="molecule type" value="Genomic_DNA"/>
</dbReference>
<proteinExistence type="inferred from homology"/>
<sequence length="313" mass="34866">MSKRHKNKGELAIIQYLQKRFPKRRREVLKGIGDDAVVFRDGYVVSTDSFFEKTHFHLGYFSFFALGYHTMAASLSDLAAMGAAPISALISLCVSKNIGMKAIREVYDGFEEVTRKHKCDISGGDIVNCQSFGMTITVIGRTKKPLLRSGAAPGNYLYVTNFLGLAEVGRMVLKAKAPRNEYPDAIKKHLYPEPRINEGLSLRKFATSCIDISDGLSTDAYHLAEESGVKIVIDAEHIPIHPEVGRLCGVVMKDPTQFILSSGEDFELLFTASRLPAERSMRVFRIGRIMKGKGLYLSVRGKLQRIEPSGYEH</sequence>
<accession>A0A0S8FRB8</accession>
<dbReference type="PANTHER" id="PTHR30270">
    <property type="entry name" value="THIAMINE-MONOPHOSPHATE KINASE"/>
    <property type="match status" value="1"/>
</dbReference>
<dbReference type="GO" id="GO:0009229">
    <property type="term" value="P:thiamine diphosphate biosynthetic process"/>
    <property type="evidence" value="ECO:0007669"/>
    <property type="project" value="UniProtKB-UniRule"/>
</dbReference>
<dbReference type="InterPro" id="IPR016188">
    <property type="entry name" value="PurM-like_N"/>
</dbReference>
<dbReference type="GO" id="GO:0009228">
    <property type="term" value="P:thiamine biosynthetic process"/>
    <property type="evidence" value="ECO:0007669"/>
    <property type="project" value="UniProtKB-KW"/>
</dbReference>
<feature type="binding site" evidence="1">
    <location>
        <position position="77"/>
    </location>
    <ligand>
        <name>Mg(2+)</name>
        <dbReference type="ChEBI" id="CHEBI:18420"/>
        <label>3</label>
    </ligand>
</feature>
<feature type="binding site" evidence="1">
    <location>
        <position position="214"/>
    </location>
    <ligand>
        <name>Mg(2+)</name>
        <dbReference type="ChEBI" id="CHEBI:18420"/>
        <label>5</label>
    </ligand>
</feature>
<dbReference type="EC" id="2.7.4.16" evidence="1"/>
<evidence type="ECO:0000256" key="1">
    <source>
        <dbReference type="HAMAP-Rule" id="MF_02128"/>
    </source>
</evidence>
<feature type="binding site" evidence="1">
    <location>
        <position position="48"/>
    </location>
    <ligand>
        <name>Mg(2+)</name>
        <dbReference type="ChEBI" id="CHEBI:18420"/>
        <label>2</label>
    </ligand>
</feature>
<feature type="binding site" evidence="1">
    <location>
        <position position="55"/>
    </location>
    <ligand>
        <name>substrate</name>
    </ligand>
</feature>
<feature type="binding site" evidence="1">
    <location>
        <begin position="124"/>
        <end position="125"/>
    </location>
    <ligand>
        <name>ATP</name>
        <dbReference type="ChEBI" id="CHEBI:30616"/>
    </ligand>
</feature>
<dbReference type="AlphaFoldDB" id="A0A0S8FRB8"/>
<keyword evidence="1" id="KW-0808">Transferase</keyword>
<dbReference type="InterPro" id="IPR006283">
    <property type="entry name" value="ThiL-like"/>
</dbReference>
<comment type="catalytic activity">
    <reaction evidence="1">
        <text>thiamine phosphate + ATP = thiamine diphosphate + ADP</text>
        <dbReference type="Rhea" id="RHEA:15913"/>
        <dbReference type="ChEBI" id="CHEBI:30616"/>
        <dbReference type="ChEBI" id="CHEBI:37575"/>
        <dbReference type="ChEBI" id="CHEBI:58937"/>
        <dbReference type="ChEBI" id="CHEBI:456216"/>
        <dbReference type="EC" id="2.7.4.16"/>
    </reaction>
</comment>
<comment type="function">
    <text evidence="1">Catalyzes the ATP-dependent phosphorylation of thiamine-monophosphate (TMP) to form thiamine-pyrophosphate (TPP), the active form of vitamin B1.</text>
</comment>
<dbReference type="Pfam" id="PF00586">
    <property type="entry name" value="AIRS"/>
    <property type="match status" value="1"/>
</dbReference>
<keyword evidence="1" id="KW-0784">Thiamine biosynthesis</keyword>
<dbReference type="STRING" id="1703779.AMJ83_07890"/>
<feature type="binding site" evidence="1">
    <location>
        <position position="77"/>
    </location>
    <ligand>
        <name>Mg(2+)</name>
        <dbReference type="ChEBI" id="CHEBI:18420"/>
        <label>4</label>
    </ligand>
</feature>
<feature type="binding site" evidence="1">
    <location>
        <position position="107"/>
    </location>
    <ligand>
        <name>ATP</name>
        <dbReference type="ChEBI" id="CHEBI:30616"/>
    </ligand>
</feature>
<keyword evidence="1" id="KW-0460">Magnesium</keyword>
<keyword evidence="1" id="KW-0479">Metal-binding</keyword>
<dbReference type="InterPro" id="IPR036676">
    <property type="entry name" value="PurM-like_C_sf"/>
</dbReference>
<feature type="binding site" evidence="1">
    <location>
        <position position="35"/>
    </location>
    <ligand>
        <name>Mg(2+)</name>
        <dbReference type="ChEBI" id="CHEBI:18420"/>
        <label>3</label>
    </ligand>
</feature>
<keyword evidence="1" id="KW-0418">Kinase</keyword>
<feature type="binding site" evidence="1">
    <location>
        <position position="47"/>
    </location>
    <ligand>
        <name>Mg(2+)</name>
        <dbReference type="ChEBI" id="CHEBI:18420"/>
        <label>1</label>
    </ligand>
</feature>
<keyword evidence="1" id="KW-0067">ATP-binding</keyword>
<dbReference type="GO" id="GO:0009030">
    <property type="term" value="F:thiamine-phosphate kinase activity"/>
    <property type="evidence" value="ECO:0007669"/>
    <property type="project" value="UniProtKB-UniRule"/>
</dbReference>
<dbReference type="InterPro" id="IPR036921">
    <property type="entry name" value="PurM-like_N_sf"/>
</dbReference>
<evidence type="ECO:0000313" key="4">
    <source>
        <dbReference type="Proteomes" id="UP000051373"/>
    </source>
</evidence>
<comment type="similarity">
    <text evidence="1">Belongs to the thiamine-monophosphate kinase family.</text>
</comment>
<evidence type="ECO:0000259" key="2">
    <source>
        <dbReference type="Pfam" id="PF00586"/>
    </source>
</evidence>
<dbReference type="Gene3D" id="3.30.1330.10">
    <property type="entry name" value="PurM-like, N-terminal domain"/>
    <property type="match status" value="1"/>
</dbReference>
<keyword evidence="1" id="KW-0547">Nucleotide-binding</keyword>
<feature type="binding site" evidence="1">
    <location>
        <position position="125"/>
    </location>
    <ligand>
        <name>Mg(2+)</name>
        <dbReference type="ChEBI" id="CHEBI:18420"/>
        <label>1</label>
    </ligand>
</feature>
<feature type="domain" description="PurM-like N-terminal" evidence="2">
    <location>
        <begin position="33"/>
        <end position="141"/>
    </location>
</feature>
<feature type="binding site" evidence="1">
    <location>
        <position position="35"/>
    </location>
    <ligand>
        <name>Mg(2+)</name>
        <dbReference type="ChEBI" id="CHEBI:18420"/>
        <label>4</label>
    </ligand>
</feature>
<comment type="caution">
    <text evidence="3">The sequence shown here is derived from an EMBL/GenBank/DDBJ whole genome shotgun (WGS) entry which is preliminary data.</text>
</comment>
<dbReference type="GO" id="GO:0000287">
    <property type="term" value="F:magnesium ion binding"/>
    <property type="evidence" value="ECO:0007669"/>
    <property type="project" value="UniProtKB-UniRule"/>
</dbReference>
<feature type="binding site" evidence="1">
    <location>
        <position position="264"/>
    </location>
    <ligand>
        <name>substrate</name>
    </ligand>
</feature>
<comment type="miscellaneous">
    <text evidence="1">Reaction mechanism of ThiL seems to utilize a direct, inline transfer of the gamma-phosphate of ATP to TMP rather than a phosphorylated enzyme intermediate.</text>
</comment>
<dbReference type="PANTHER" id="PTHR30270:SF0">
    <property type="entry name" value="THIAMINE-MONOPHOSPHATE KINASE"/>
    <property type="match status" value="1"/>
</dbReference>
<dbReference type="SUPFAM" id="SSF56042">
    <property type="entry name" value="PurM C-terminal domain-like"/>
    <property type="match status" value="1"/>
</dbReference>
<comment type="caution">
    <text evidence="1">Lacks conserved residue(s) required for the propagation of feature annotation.</text>
</comment>